<feature type="transmembrane region" description="Helical" evidence="1">
    <location>
        <begin position="127"/>
        <end position="147"/>
    </location>
</feature>
<organism evidence="2 3">
    <name type="scientific">Acyrthosiphon pisum</name>
    <name type="common">Pea aphid</name>
    <dbReference type="NCBI Taxonomy" id="7029"/>
    <lineage>
        <taxon>Eukaryota</taxon>
        <taxon>Metazoa</taxon>
        <taxon>Ecdysozoa</taxon>
        <taxon>Arthropoda</taxon>
        <taxon>Hexapoda</taxon>
        <taxon>Insecta</taxon>
        <taxon>Pterygota</taxon>
        <taxon>Neoptera</taxon>
        <taxon>Paraneoptera</taxon>
        <taxon>Hemiptera</taxon>
        <taxon>Sternorrhyncha</taxon>
        <taxon>Aphidomorpha</taxon>
        <taxon>Aphidoidea</taxon>
        <taxon>Aphididae</taxon>
        <taxon>Macrosiphini</taxon>
        <taxon>Acyrthosiphon</taxon>
    </lineage>
</organism>
<sequence length="171" mass="19716">MEKTCKFCRYVIIATLVCCAVDGLSCQYFSQEECDSSTHRNCTTNNIDCKLGKEPAYCYATWHNNTLLNQVVITGKSCTNRQDYSQPRYVNTTRPLRDKMYCCCNSSLCNNNVEWVPEINSEPGDKTWMVIGYIVAFIFIFVLYKLYQCTNGTNLEILPVRYNCNPCMQFS</sequence>
<dbReference type="SUPFAM" id="SSF57302">
    <property type="entry name" value="Snake toxin-like"/>
    <property type="match status" value="1"/>
</dbReference>
<evidence type="ECO:0000313" key="2">
    <source>
        <dbReference type="EnsemblMetazoa" id="XP_016663682.1"/>
    </source>
</evidence>
<name>A0A8R2HAL9_ACYPI</name>
<evidence type="ECO:0000313" key="3">
    <source>
        <dbReference type="Proteomes" id="UP000007819"/>
    </source>
</evidence>
<dbReference type="GeneID" id="107884990"/>
<keyword evidence="1" id="KW-1133">Transmembrane helix</keyword>
<dbReference type="Gene3D" id="2.10.60.10">
    <property type="entry name" value="CD59"/>
    <property type="match status" value="1"/>
</dbReference>
<dbReference type="KEGG" id="api:107884990"/>
<evidence type="ECO:0008006" key="4">
    <source>
        <dbReference type="Google" id="ProtNLM"/>
    </source>
</evidence>
<evidence type="ECO:0000256" key="1">
    <source>
        <dbReference type="SAM" id="Phobius"/>
    </source>
</evidence>
<keyword evidence="1" id="KW-0472">Membrane</keyword>
<dbReference type="AlphaFoldDB" id="A0A8R2HAL9"/>
<keyword evidence="1" id="KW-0812">Transmembrane</keyword>
<reference evidence="2" key="2">
    <citation type="submission" date="2022-06" db="UniProtKB">
        <authorList>
            <consortium name="EnsemblMetazoa"/>
        </authorList>
    </citation>
    <scope>IDENTIFICATION</scope>
</reference>
<dbReference type="RefSeq" id="XP_016663682.1">
    <property type="nucleotide sequence ID" value="XM_016808193.2"/>
</dbReference>
<proteinExistence type="predicted"/>
<dbReference type="InterPro" id="IPR045860">
    <property type="entry name" value="Snake_toxin-like_sf"/>
</dbReference>
<feature type="transmembrane region" description="Helical" evidence="1">
    <location>
        <begin position="7"/>
        <end position="30"/>
    </location>
</feature>
<protein>
    <recommendedName>
        <fullName evidence="4">Activin types I and II receptor domain-containing protein</fullName>
    </recommendedName>
</protein>
<dbReference type="EnsemblMetazoa" id="XM_016808193.2">
    <property type="protein sequence ID" value="XP_016663682.1"/>
    <property type="gene ID" value="LOC107884990"/>
</dbReference>
<keyword evidence="3" id="KW-1185">Reference proteome</keyword>
<accession>A0A8R2HAL9</accession>
<reference evidence="3" key="1">
    <citation type="submission" date="2010-06" db="EMBL/GenBank/DDBJ databases">
        <authorList>
            <person name="Jiang H."/>
            <person name="Abraham K."/>
            <person name="Ali S."/>
            <person name="Alsbrooks S.L."/>
            <person name="Anim B.N."/>
            <person name="Anosike U.S."/>
            <person name="Attaway T."/>
            <person name="Bandaranaike D.P."/>
            <person name="Battles P.K."/>
            <person name="Bell S.N."/>
            <person name="Bell A.V."/>
            <person name="Beltran B."/>
            <person name="Bickham C."/>
            <person name="Bustamante Y."/>
            <person name="Caleb T."/>
            <person name="Canada A."/>
            <person name="Cardenas V."/>
            <person name="Carter K."/>
            <person name="Chacko J."/>
            <person name="Chandrabose M.N."/>
            <person name="Chavez D."/>
            <person name="Chavez A."/>
            <person name="Chen L."/>
            <person name="Chu H.-S."/>
            <person name="Claassen K.J."/>
            <person name="Cockrell R."/>
            <person name="Collins M."/>
            <person name="Cooper J.A."/>
            <person name="Cree A."/>
            <person name="Curry S.M."/>
            <person name="Da Y."/>
            <person name="Dao M.D."/>
            <person name="Das B."/>
            <person name="Davila M.-L."/>
            <person name="Davy-Carroll L."/>
            <person name="Denson S."/>
            <person name="Dinh H."/>
            <person name="Ebong V.E."/>
            <person name="Edwards J.R."/>
            <person name="Egan A."/>
            <person name="El-Daye J."/>
            <person name="Escobedo L."/>
            <person name="Fernandez S."/>
            <person name="Fernando P.R."/>
            <person name="Flagg N."/>
            <person name="Forbes L.D."/>
            <person name="Fowler R.G."/>
            <person name="Fu Q."/>
            <person name="Gabisi R.A."/>
            <person name="Ganer J."/>
            <person name="Garbino Pronczuk A."/>
            <person name="Garcia R.M."/>
            <person name="Garner T."/>
            <person name="Garrett T.E."/>
            <person name="Gonzalez D.A."/>
            <person name="Hamid H."/>
            <person name="Hawkins E.S."/>
            <person name="Hirani K."/>
            <person name="Hogues M.E."/>
            <person name="Hollins B."/>
            <person name="Hsiao C.-H."/>
            <person name="Jabil R."/>
            <person name="James M.L."/>
            <person name="Jhangiani S.N."/>
            <person name="Johnson B."/>
            <person name="Johnson Q."/>
            <person name="Joshi V."/>
            <person name="Kalu J.B."/>
            <person name="Kam C."/>
            <person name="Kashfia A."/>
            <person name="Keebler J."/>
            <person name="Kisamo H."/>
            <person name="Kovar C.L."/>
            <person name="Lago L.A."/>
            <person name="Lai C.-Y."/>
            <person name="Laidlaw J."/>
            <person name="Lara F."/>
            <person name="Le T.-K."/>
            <person name="Lee S.L."/>
            <person name="Legall F.H."/>
            <person name="Lemon S.J."/>
            <person name="Lewis L.R."/>
            <person name="Li B."/>
            <person name="Liu Y."/>
            <person name="Liu Y.-S."/>
            <person name="Lopez J."/>
            <person name="Lozado R.J."/>
            <person name="Lu J."/>
            <person name="Madu R.C."/>
            <person name="Maheshwari M."/>
            <person name="Maheshwari R."/>
            <person name="Malloy K."/>
            <person name="Martinez E."/>
            <person name="Mathew T."/>
            <person name="Mercado I.C."/>
            <person name="Mercado C."/>
            <person name="Meyer B."/>
            <person name="Montgomery K."/>
            <person name="Morgan M.B."/>
            <person name="Munidasa M."/>
            <person name="Nazareth L.V."/>
            <person name="Nelson J."/>
            <person name="Ng B.M."/>
            <person name="Nguyen N.B."/>
            <person name="Nguyen P.Q."/>
            <person name="Nguyen T."/>
            <person name="Obregon M."/>
            <person name="Okwuonu G.O."/>
            <person name="Onwere C.G."/>
            <person name="Orozco G."/>
            <person name="Parra A."/>
            <person name="Patel S."/>
            <person name="Patil S."/>
            <person name="Perez A."/>
            <person name="Perez Y."/>
            <person name="Pham C."/>
            <person name="Primus E.L."/>
            <person name="Pu L.-L."/>
            <person name="Puazo M."/>
            <person name="Qin X."/>
            <person name="Quiroz J.B."/>
            <person name="Reese J."/>
            <person name="Richards S."/>
            <person name="Rives C.M."/>
            <person name="Robberts R."/>
            <person name="Ruiz S.J."/>
            <person name="Ruiz M.J."/>
            <person name="Santibanez J."/>
            <person name="Schneider B.W."/>
            <person name="Sisson I."/>
            <person name="Smith M."/>
            <person name="Sodergren E."/>
            <person name="Song X.-Z."/>
            <person name="Song B.B."/>
            <person name="Summersgill H."/>
            <person name="Thelus R."/>
            <person name="Thornton R.D."/>
            <person name="Trejos Z.Y."/>
            <person name="Usmani K."/>
            <person name="Vattathil S."/>
            <person name="Villasana D."/>
            <person name="Walker D.L."/>
            <person name="Wang S."/>
            <person name="Wang K."/>
            <person name="White C.S."/>
            <person name="Williams A.C."/>
            <person name="Williamson J."/>
            <person name="Wilson K."/>
            <person name="Woghiren I.O."/>
            <person name="Woodworth J.R."/>
            <person name="Worley K.C."/>
            <person name="Wright R.A."/>
            <person name="Wu W."/>
            <person name="Young L."/>
            <person name="Zhang L."/>
            <person name="Zhang J."/>
            <person name="Zhu Y."/>
            <person name="Muzny D.M."/>
            <person name="Weinstock G."/>
            <person name="Gibbs R.A."/>
        </authorList>
    </citation>
    <scope>NUCLEOTIDE SEQUENCE [LARGE SCALE GENOMIC DNA]</scope>
    <source>
        <strain evidence="3">LSR1</strain>
    </source>
</reference>
<dbReference type="Proteomes" id="UP000007819">
    <property type="component" value="Chromosome X"/>
</dbReference>